<dbReference type="Pfam" id="PF03631">
    <property type="entry name" value="Virul_fac_BrkB"/>
    <property type="match status" value="1"/>
</dbReference>
<comment type="caution">
    <text evidence="7">The sequence shown here is derived from an EMBL/GenBank/DDBJ whole genome shotgun (WGS) entry which is preliminary data.</text>
</comment>
<dbReference type="InterPro" id="IPR017039">
    <property type="entry name" value="Virul_fac_BrkB"/>
</dbReference>
<dbReference type="AlphaFoldDB" id="A0A081DB23"/>
<dbReference type="PANTHER" id="PTHR30213">
    <property type="entry name" value="INNER MEMBRANE PROTEIN YHJD"/>
    <property type="match status" value="1"/>
</dbReference>
<feature type="transmembrane region" description="Helical" evidence="6">
    <location>
        <begin position="181"/>
        <end position="205"/>
    </location>
</feature>
<keyword evidence="5 6" id="KW-0472">Membrane</keyword>
<feature type="transmembrane region" description="Helical" evidence="6">
    <location>
        <begin position="217"/>
        <end position="236"/>
    </location>
</feature>
<evidence type="ECO:0000256" key="3">
    <source>
        <dbReference type="ARBA" id="ARBA00022692"/>
    </source>
</evidence>
<evidence type="ECO:0000256" key="4">
    <source>
        <dbReference type="ARBA" id="ARBA00022989"/>
    </source>
</evidence>
<proteinExistence type="predicted"/>
<sequence>MSQQKFKWLHLPSILWESAKKWNDDDVWQLSASVAYYTILALPGLLVIMINIVGAVWDTEIATGRLTSSLTSLIGYDSAESINGILQAASRDSDSWFAKIVGISTLVFAATGVFYQLQLSLNKIWKLKINPKTPWYKIITDRVKSFGFILVLGFLILISFMLSAVIGILQDWIQIHIAEYLGQLALIVNYIVSLAIISFLFGLMFRYLPDARLQWQMVWPGALLTGILFETGKFLLEIYFTQSSPASAYGAAGLIVLLLLWVSYSSLILFYGAEFIKIYASRYGNGISPSSKSLKYREELIITDKGADVTEKEIEELINSDDNPIVDR</sequence>
<evidence type="ECO:0000256" key="6">
    <source>
        <dbReference type="SAM" id="Phobius"/>
    </source>
</evidence>
<evidence type="ECO:0000313" key="8">
    <source>
        <dbReference type="Proteomes" id="UP000028980"/>
    </source>
</evidence>
<comment type="subcellular location">
    <subcellularLocation>
        <location evidence="1">Cell membrane</location>
        <topology evidence="1">Multi-pass membrane protein</topology>
    </subcellularLocation>
</comment>
<keyword evidence="2" id="KW-1003">Cell membrane</keyword>
<evidence type="ECO:0000313" key="7">
    <source>
        <dbReference type="EMBL" id="GAK76119.1"/>
    </source>
</evidence>
<name>A0A081DB23_NONUL</name>
<evidence type="ECO:0000256" key="1">
    <source>
        <dbReference type="ARBA" id="ARBA00004651"/>
    </source>
</evidence>
<accession>A0A081DB23</accession>
<gene>
    <name evidence="7" type="ORF">JCM19296_1716</name>
</gene>
<evidence type="ECO:0000256" key="2">
    <source>
        <dbReference type="ARBA" id="ARBA00022475"/>
    </source>
</evidence>
<feature type="transmembrane region" description="Helical" evidence="6">
    <location>
        <begin position="96"/>
        <end position="117"/>
    </location>
</feature>
<evidence type="ECO:0000256" key="5">
    <source>
        <dbReference type="ARBA" id="ARBA00023136"/>
    </source>
</evidence>
<organism evidence="7 8">
    <name type="scientific">Nonlabens ulvanivorans</name>
    <name type="common">Persicivirga ulvanivorans</name>
    <dbReference type="NCBI Taxonomy" id="906888"/>
    <lineage>
        <taxon>Bacteria</taxon>
        <taxon>Pseudomonadati</taxon>
        <taxon>Bacteroidota</taxon>
        <taxon>Flavobacteriia</taxon>
        <taxon>Flavobacteriales</taxon>
        <taxon>Flavobacteriaceae</taxon>
        <taxon>Nonlabens</taxon>
    </lineage>
</organism>
<dbReference type="EMBL" id="BBLG01000003">
    <property type="protein sequence ID" value="GAK76119.1"/>
    <property type="molecule type" value="Genomic_DNA"/>
</dbReference>
<reference evidence="7 8" key="1">
    <citation type="journal article" date="2014" name="Genome Announc.">
        <title>Draft Genome Sequences of Marine Flavobacterium Nonlabens Strains NR17, NR24, NR27, NR32, NR33, and Ara13.</title>
        <authorList>
            <person name="Nakanishi M."/>
            <person name="Meirelles P."/>
            <person name="Suzuki R."/>
            <person name="Takatani N."/>
            <person name="Mino S."/>
            <person name="Suda W."/>
            <person name="Oshima K."/>
            <person name="Hattori M."/>
            <person name="Ohkuma M."/>
            <person name="Hosokawa M."/>
            <person name="Miyashita K."/>
            <person name="Thompson F.L."/>
            <person name="Niwa A."/>
            <person name="Sawabe T."/>
            <person name="Sawabe T."/>
        </authorList>
    </citation>
    <scope>NUCLEOTIDE SEQUENCE [LARGE SCALE GENOMIC DNA]</scope>
    <source>
        <strain evidence="8">JCM19296</strain>
    </source>
</reference>
<dbReference type="Proteomes" id="UP000028980">
    <property type="component" value="Unassembled WGS sequence"/>
</dbReference>
<keyword evidence="4 6" id="KW-1133">Transmembrane helix</keyword>
<dbReference type="PIRSF" id="PIRSF035875">
    <property type="entry name" value="RNase_BN"/>
    <property type="match status" value="1"/>
</dbReference>
<feature type="transmembrane region" description="Helical" evidence="6">
    <location>
        <begin position="248"/>
        <end position="273"/>
    </location>
</feature>
<feature type="transmembrane region" description="Helical" evidence="6">
    <location>
        <begin position="146"/>
        <end position="169"/>
    </location>
</feature>
<protein>
    <submittedName>
        <fullName evidence="7">Inner membrane protein YihY</fullName>
    </submittedName>
</protein>
<dbReference type="PANTHER" id="PTHR30213:SF1">
    <property type="entry name" value="INNER MEMBRANE PROTEIN YHJD"/>
    <property type="match status" value="1"/>
</dbReference>
<dbReference type="GO" id="GO:0005886">
    <property type="term" value="C:plasma membrane"/>
    <property type="evidence" value="ECO:0007669"/>
    <property type="project" value="UniProtKB-SubCell"/>
</dbReference>
<feature type="transmembrane region" description="Helical" evidence="6">
    <location>
        <begin position="34"/>
        <end position="57"/>
    </location>
</feature>
<keyword evidence="3 6" id="KW-0812">Transmembrane</keyword>